<reference evidence="2" key="1">
    <citation type="submission" date="2013-12" db="EMBL/GenBank/DDBJ databases">
        <title>The complete genome sequence of Methanobacterium sp. BRM9.</title>
        <authorList>
            <consortium name="Pastoral Greenhouse Gas Research Consortium"/>
            <person name="Kelly W.J."/>
            <person name="Leahy S.C."/>
            <person name="Perry R."/>
            <person name="Li D."/>
            <person name="Altermann E."/>
            <person name="Lambie S.C."/>
            <person name="Attwood G.T."/>
        </authorList>
    </citation>
    <scope>NUCLEOTIDE SEQUENCE [LARGE SCALE GENOMIC DNA]</scope>
    <source>
        <strain evidence="2">BRM9</strain>
    </source>
</reference>
<protein>
    <recommendedName>
        <fullName evidence="6">DUF116 domain-containing protein</fullName>
    </recommendedName>
</protein>
<keyword evidence="1" id="KW-0472">Membrane</keyword>
<dbReference type="STRING" id="2162.BRM9_1841"/>
<proteinExistence type="predicted"/>
<keyword evidence="5" id="KW-1185">Reference proteome</keyword>
<feature type="transmembrane region" description="Helical" evidence="1">
    <location>
        <begin position="6"/>
        <end position="30"/>
    </location>
</feature>
<evidence type="ECO:0000313" key="3">
    <source>
        <dbReference type="EMBL" id="CEL24162.1"/>
    </source>
</evidence>
<dbReference type="PANTHER" id="PTHR43801">
    <property type="entry name" value="NUCLEOTIDE-BINDING PROTEIN-RELATED"/>
    <property type="match status" value="1"/>
</dbReference>
<dbReference type="Pfam" id="PF01976">
    <property type="entry name" value="DUF116"/>
    <property type="match status" value="1"/>
</dbReference>
<evidence type="ECO:0000313" key="5">
    <source>
        <dbReference type="Proteomes" id="UP000062768"/>
    </source>
</evidence>
<keyword evidence="1" id="KW-1133">Transmembrane helix</keyword>
<organism evidence="2 4">
    <name type="scientific">Methanobacterium formicicum</name>
    <dbReference type="NCBI Taxonomy" id="2162"/>
    <lineage>
        <taxon>Archaea</taxon>
        <taxon>Methanobacteriati</taxon>
        <taxon>Methanobacteriota</taxon>
        <taxon>Methanomada group</taxon>
        <taxon>Methanobacteria</taxon>
        <taxon>Methanobacteriales</taxon>
        <taxon>Methanobacteriaceae</taxon>
        <taxon>Methanobacterium</taxon>
    </lineage>
</organism>
<dbReference type="OrthoDB" id="120943at2157"/>
<dbReference type="Proteomes" id="UP000029661">
    <property type="component" value="Chromosome"/>
</dbReference>
<evidence type="ECO:0000313" key="4">
    <source>
        <dbReference type="Proteomes" id="UP000029661"/>
    </source>
</evidence>
<dbReference type="EMBL" id="LN734822">
    <property type="protein sequence ID" value="CEL24162.1"/>
    <property type="molecule type" value="Genomic_DNA"/>
</dbReference>
<dbReference type="EMBL" id="CP006933">
    <property type="protein sequence ID" value="AIS32649.1"/>
    <property type="molecule type" value="Genomic_DNA"/>
</dbReference>
<sequence>MTISAFYQIFGQVVLIAGILLLILLSVTLILGRILIEKDRLVFPKLLLFTMDVFYGLFKKFSESVGVNAKIVDNIGVEVRNKVNEKHFKKIDPQDTILVLPHCLRHLECEAKLETSGLVCKNCKRCVIGVLKDKGEKMGFQVFIIPGSTFLKKIVEQNKFKAVIGVACFQDLNLAMMNLSNFPCQGVPLLRDGCVNTKVDTRAVLEKMGVKLKEGKKLTPDNSCNPEPNRRIL</sequence>
<evidence type="ECO:0000313" key="2">
    <source>
        <dbReference type="EMBL" id="AIS32649.1"/>
    </source>
</evidence>
<dbReference type="PATRIC" id="fig|2162.10.peg.535"/>
<accession>A0A089ZVL6</accession>
<dbReference type="KEGG" id="mfc:BRM9_1841"/>
<dbReference type="AlphaFoldDB" id="A0A089ZVL6"/>
<dbReference type="PIRSF" id="PIRSF006594">
    <property type="entry name" value="UCP006594"/>
    <property type="match status" value="1"/>
</dbReference>
<dbReference type="GeneID" id="26738774"/>
<evidence type="ECO:0008006" key="6">
    <source>
        <dbReference type="Google" id="ProtNLM"/>
    </source>
</evidence>
<dbReference type="InterPro" id="IPR002829">
    <property type="entry name" value="DUF116"/>
</dbReference>
<name>A0A089ZVL6_METFO</name>
<reference evidence="3" key="2">
    <citation type="submission" date="2014-09" db="EMBL/GenBank/DDBJ databases">
        <authorList>
            <person name="Bishop-Lilly K.A."/>
            <person name="Broomall S.M."/>
            <person name="Chain P.S."/>
            <person name="Chertkov O."/>
            <person name="Coyne S.R."/>
            <person name="Daligault H.E."/>
            <person name="Davenport K.W."/>
            <person name="Erkkila T."/>
            <person name="Frey K.G."/>
            <person name="Gibbons H.S."/>
            <person name="Gu W."/>
            <person name="Jaissle J."/>
            <person name="Johnson S.L."/>
            <person name="Koroleva G.I."/>
            <person name="Ladner J.T."/>
            <person name="Lo C.-C."/>
            <person name="Minogue T.D."/>
            <person name="Munk C."/>
            <person name="Palacios G.F."/>
            <person name="Redden C.L."/>
            <person name="Rosenzweig C.N."/>
            <person name="Scholz M.B."/>
            <person name="Teshima H."/>
            <person name="Xu Y."/>
        </authorList>
    </citation>
    <scope>NUCLEOTIDE SEQUENCE</scope>
    <source>
        <strain evidence="3">Mb9</strain>
    </source>
</reference>
<dbReference type="PANTHER" id="PTHR43801:SF1">
    <property type="entry name" value="POLYPRENYL SYNTHETASE"/>
    <property type="match status" value="1"/>
</dbReference>
<gene>
    <name evidence="2" type="ORF">BRM9_1841</name>
    <name evidence="3" type="ORF">MB9_0515</name>
</gene>
<dbReference type="RefSeq" id="WP_048085559.1">
    <property type="nucleotide sequence ID" value="NZ_CP006933.1"/>
</dbReference>
<evidence type="ECO:0000256" key="1">
    <source>
        <dbReference type="SAM" id="Phobius"/>
    </source>
</evidence>
<dbReference type="Proteomes" id="UP000062768">
    <property type="component" value="Chromosome I"/>
</dbReference>
<keyword evidence="1" id="KW-0812">Transmembrane</keyword>